<dbReference type="Gramene" id="PGSC0003DMT400082374">
    <property type="protein sequence ID" value="PGSC0003DMT400082374"/>
    <property type="gene ID" value="PGSC0003DMG400032502"/>
</dbReference>
<dbReference type="Proteomes" id="UP000011115">
    <property type="component" value="Unassembled WGS sequence"/>
</dbReference>
<reference evidence="2" key="1">
    <citation type="journal article" date="2011" name="Nature">
        <title>Genome sequence and analysis of the tuber crop potato.</title>
        <authorList>
            <consortium name="The Potato Genome Sequencing Consortium"/>
        </authorList>
    </citation>
    <scope>NUCLEOTIDE SEQUENCE [LARGE SCALE GENOMIC DNA]</scope>
    <source>
        <strain evidence="2">cv. DM1-3 516 R44</strain>
    </source>
</reference>
<reference evidence="1" key="2">
    <citation type="submission" date="2015-06" db="UniProtKB">
        <authorList>
            <consortium name="EnsemblPlants"/>
        </authorList>
    </citation>
    <scope>IDENTIFICATION</scope>
    <source>
        <strain evidence="1">DM1-3 516 R44</strain>
    </source>
</reference>
<dbReference type="HOGENOM" id="CLU_1597341_0_0_1"/>
<accession>M1D5T8</accession>
<protein>
    <submittedName>
        <fullName evidence="1">Uncharacterized protein</fullName>
    </submittedName>
</protein>
<dbReference type="STRING" id="4113.M1D5T8"/>
<sequence>MSRSNFVSKTKASVENKQEHKGANGSGILLYCMEHLVQQVSEVCSVMPCQRDWCQLKPNGWAFWSIKHDDELQYQQTISAADSVVSTSAMVKLRIKSLMAKMSIPHISLVQFWSPIQINGSTFLSTADQLFVFNKEIDKRLSPYRRLCLDTLIPIDYYKEALLAPPV</sequence>
<name>M1D5T8_SOLTU</name>
<dbReference type="PaxDb" id="4113-PGSC0003DMT400082374"/>
<keyword evidence="2" id="KW-1185">Reference proteome</keyword>
<dbReference type="AlphaFoldDB" id="M1D5T8"/>
<evidence type="ECO:0000313" key="1">
    <source>
        <dbReference type="EnsemblPlants" id="PGSC0003DMT400082374"/>
    </source>
</evidence>
<dbReference type="EnsemblPlants" id="PGSC0003DMT400082374">
    <property type="protein sequence ID" value="PGSC0003DMT400082374"/>
    <property type="gene ID" value="PGSC0003DMG400032502"/>
</dbReference>
<dbReference type="InParanoid" id="M1D5T8"/>
<evidence type="ECO:0000313" key="2">
    <source>
        <dbReference type="Proteomes" id="UP000011115"/>
    </source>
</evidence>
<organism evidence="1 2">
    <name type="scientific">Solanum tuberosum</name>
    <name type="common">Potato</name>
    <dbReference type="NCBI Taxonomy" id="4113"/>
    <lineage>
        <taxon>Eukaryota</taxon>
        <taxon>Viridiplantae</taxon>
        <taxon>Streptophyta</taxon>
        <taxon>Embryophyta</taxon>
        <taxon>Tracheophyta</taxon>
        <taxon>Spermatophyta</taxon>
        <taxon>Magnoliopsida</taxon>
        <taxon>eudicotyledons</taxon>
        <taxon>Gunneridae</taxon>
        <taxon>Pentapetalae</taxon>
        <taxon>asterids</taxon>
        <taxon>lamiids</taxon>
        <taxon>Solanales</taxon>
        <taxon>Solanaceae</taxon>
        <taxon>Solanoideae</taxon>
        <taxon>Solaneae</taxon>
        <taxon>Solanum</taxon>
    </lineage>
</organism>
<proteinExistence type="predicted"/>